<protein>
    <submittedName>
        <fullName evidence="1">Uncharacterized protein</fullName>
    </submittedName>
</protein>
<evidence type="ECO:0000313" key="1">
    <source>
        <dbReference type="EMBL" id="OEL26064.1"/>
    </source>
</evidence>
<evidence type="ECO:0000313" key="2">
    <source>
        <dbReference type="Proteomes" id="UP000095767"/>
    </source>
</evidence>
<sequence length="137" mass="14527">LGSFDCCSGSNNGDSGDESCQSCIRNGTSLVLLHGMSQAKTLALAAGVEMVCLHLKPSCSCSSCFKHHVYSKDLFIYAGRFGMVAPGMKSIWCSMHRIGGNHAGTSLGKRPTNFCRTNCTLLGSELIGLLVFEKGSL</sequence>
<comment type="caution">
    <text evidence="1">The sequence shown here is derived from an EMBL/GenBank/DDBJ whole genome shotgun (WGS) entry which is preliminary data.</text>
</comment>
<reference evidence="1 2" key="1">
    <citation type="submission" date="2016-09" db="EMBL/GenBank/DDBJ databases">
        <title>The draft genome of Dichanthelium oligosanthes: A C3 panicoid grass species.</title>
        <authorList>
            <person name="Studer A.J."/>
            <person name="Schnable J.C."/>
            <person name="Brutnell T.P."/>
        </authorList>
    </citation>
    <scope>NUCLEOTIDE SEQUENCE [LARGE SCALE GENOMIC DNA]</scope>
    <source>
        <strain evidence="2">cv. Kellogg 1175</strain>
        <tissue evidence="1">Leaf</tissue>
    </source>
</reference>
<feature type="non-terminal residue" evidence="1">
    <location>
        <position position="1"/>
    </location>
</feature>
<dbReference type="Proteomes" id="UP000095767">
    <property type="component" value="Unassembled WGS sequence"/>
</dbReference>
<keyword evidence="2" id="KW-1185">Reference proteome</keyword>
<dbReference type="STRING" id="888268.A0A1E5VLY0"/>
<gene>
    <name evidence="1" type="ORF">BAE44_0012915</name>
</gene>
<accession>A0A1E5VLY0</accession>
<dbReference type="EMBL" id="LWDX02035530">
    <property type="protein sequence ID" value="OEL26064.1"/>
    <property type="molecule type" value="Genomic_DNA"/>
</dbReference>
<dbReference type="AlphaFoldDB" id="A0A1E5VLY0"/>
<name>A0A1E5VLY0_9POAL</name>
<organism evidence="1 2">
    <name type="scientific">Dichanthelium oligosanthes</name>
    <dbReference type="NCBI Taxonomy" id="888268"/>
    <lineage>
        <taxon>Eukaryota</taxon>
        <taxon>Viridiplantae</taxon>
        <taxon>Streptophyta</taxon>
        <taxon>Embryophyta</taxon>
        <taxon>Tracheophyta</taxon>
        <taxon>Spermatophyta</taxon>
        <taxon>Magnoliopsida</taxon>
        <taxon>Liliopsida</taxon>
        <taxon>Poales</taxon>
        <taxon>Poaceae</taxon>
        <taxon>PACMAD clade</taxon>
        <taxon>Panicoideae</taxon>
        <taxon>Panicodae</taxon>
        <taxon>Paniceae</taxon>
        <taxon>Dichantheliinae</taxon>
        <taxon>Dichanthelium</taxon>
    </lineage>
</organism>
<proteinExistence type="predicted"/>